<reference evidence="1" key="1">
    <citation type="submission" date="2023-04" db="EMBL/GenBank/DDBJ databases">
        <title>Draft Genome sequencing of Naganishia species isolated from polar environments using Oxford Nanopore Technology.</title>
        <authorList>
            <person name="Leo P."/>
            <person name="Venkateswaran K."/>
        </authorList>
    </citation>
    <scope>NUCLEOTIDE SEQUENCE</scope>
    <source>
        <strain evidence="1">MNA-CCFEE 5262</strain>
    </source>
</reference>
<accession>A0ACC2UZW6</accession>
<organism evidence="1 2">
    <name type="scientific">Naganishia adeliensis</name>
    <dbReference type="NCBI Taxonomy" id="92952"/>
    <lineage>
        <taxon>Eukaryota</taxon>
        <taxon>Fungi</taxon>
        <taxon>Dikarya</taxon>
        <taxon>Basidiomycota</taxon>
        <taxon>Agaricomycotina</taxon>
        <taxon>Tremellomycetes</taxon>
        <taxon>Filobasidiales</taxon>
        <taxon>Filobasidiaceae</taxon>
        <taxon>Naganishia</taxon>
    </lineage>
</organism>
<dbReference type="Proteomes" id="UP001230649">
    <property type="component" value="Unassembled WGS sequence"/>
</dbReference>
<proteinExistence type="predicted"/>
<gene>
    <name evidence="1" type="ORF">QFC20_007375</name>
</gene>
<keyword evidence="2" id="KW-1185">Reference proteome</keyword>
<dbReference type="EMBL" id="JASBWS010000174">
    <property type="protein sequence ID" value="KAJ9092420.1"/>
    <property type="molecule type" value="Genomic_DNA"/>
</dbReference>
<protein>
    <submittedName>
        <fullName evidence="1">Uncharacterized protein</fullName>
    </submittedName>
</protein>
<sequence length="81" mass="9191">MTKAKLRLMPSLYAQSIYASNTGIPVMRSMIIEFPDDPTTPNLDKQYMLGERILVAPVFSDDTALFYLPAGKWTCKVYQNL</sequence>
<comment type="caution">
    <text evidence="1">The sequence shown here is derived from an EMBL/GenBank/DDBJ whole genome shotgun (WGS) entry which is preliminary data.</text>
</comment>
<evidence type="ECO:0000313" key="2">
    <source>
        <dbReference type="Proteomes" id="UP001230649"/>
    </source>
</evidence>
<evidence type="ECO:0000313" key="1">
    <source>
        <dbReference type="EMBL" id="KAJ9092420.1"/>
    </source>
</evidence>
<name>A0ACC2UZW6_9TREE</name>